<accession>A0A5C6DXJ3</accession>
<comment type="caution">
    <text evidence="3">The sequence shown here is derived from an EMBL/GenBank/DDBJ whole genome shotgun (WGS) entry which is preliminary data.</text>
</comment>
<proteinExistence type="predicted"/>
<evidence type="ECO:0000313" key="3">
    <source>
        <dbReference type="EMBL" id="TWU39549.1"/>
    </source>
</evidence>
<organism evidence="3 4">
    <name type="scientific">Novipirellula artificiosorum</name>
    <dbReference type="NCBI Taxonomy" id="2528016"/>
    <lineage>
        <taxon>Bacteria</taxon>
        <taxon>Pseudomonadati</taxon>
        <taxon>Planctomycetota</taxon>
        <taxon>Planctomycetia</taxon>
        <taxon>Pirellulales</taxon>
        <taxon>Pirellulaceae</taxon>
        <taxon>Novipirellula</taxon>
    </lineage>
</organism>
<dbReference type="Proteomes" id="UP000319143">
    <property type="component" value="Unassembled WGS sequence"/>
</dbReference>
<name>A0A5C6DXJ3_9BACT</name>
<dbReference type="AlphaFoldDB" id="A0A5C6DXJ3"/>
<dbReference type="EMBL" id="SJPV01000003">
    <property type="protein sequence ID" value="TWU39549.1"/>
    <property type="molecule type" value="Genomic_DNA"/>
</dbReference>
<feature type="region of interest" description="Disordered" evidence="1">
    <location>
        <begin position="23"/>
        <end position="45"/>
    </location>
</feature>
<evidence type="ECO:0000256" key="2">
    <source>
        <dbReference type="SAM" id="SignalP"/>
    </source>
</evidence>
<keyword evidence="2" id="KW-0732">Signal</keyword>
<keyword evidence="4" id="KW-1185">Reference proteome</keyword>
<sequence length="490" mass="54087" precursor="true">MTRFTLSLIVSLLVATTTMAQDADNATGRPNRQADARPRQRQQSTTIASIGDAVMKKIDLALPDELYLGYLFWHQADELATDVVNYAMLLDAEGKVVHRWDTDLTGGGHTSYLLESGGLLRMGIRDRKYVAGQPVAVTDTLQITDTTGQAVWELSAKNIHFNGNKITFHHDMLPMPNGNILVLIYEEISPKEAAAAGWSAGKGKTVWSDGVLEIKPNLEKDSHEIVWYWRFIDHMIQDQDAKAANYGVIADHPEKIDGHFPRSYAPMNAVRQHLNALDYHPGMDQIVVSSFIYSEIWLIDHSTTTEQAASSTGGRRGKGGDLLFRYGNPAAYARGTEKERLFQNQHDANWVDEGLPGAGNLLVFNNNTGTSSIARVGTGGAAAALAQEQLKGISNVHEISPTVDNGRYVIEKAGAFEAKQIWFWEHKDFFAPFQGGARRLPNGNTLLTDTVGRRVWEVASDGDVIVRYKGPAPAFKAFKYSAEQVANLFE</sequence>
<keyword evidence="3" id="KW-0808">Transferase</keyword>
<dbReference type="InterPro" id="IPR053143">
    <property type="entry name" value="Arylsulfate_ST"/>
</dbReference>
<evidence type="ECO:0000313" key="4">
    <source>
        <dbReference type="Proteomes" id="UP000319143"/>
    </source>
</evidence>
<dbReference type="Pfam" id="PF05935">
    <property type="entry name" value="Arylsulfotrans"/>
    <property type="match status" value="1"/>
</dbReference>
<feature type="signal peptide" evidence="2">
    <location>
        <begin position="1"/>
        <end position="20"/>
    </location>
</feature>
<evidence type="ECO:0000256" key="1">
    <source>
        <dbReference type="SAM" id="MobiDB-lite"/>
    </source>
</evidence>
<protein>
    <submittedName>
        <fullName evidence="3">Arylsulfotransferase (ASST)</fullName>
    </submittedName>
</protein>
<dbReference type="GO" id="GO:0004062">
    <property type="term" value="F:aryl sulfotransferase activity"/>
    <property type="evidence" value="ECO:0007669"/>
    <property type="project" value="InterPro"/>
</dbReference>
<dbReference type="PANTHER" id="PTHR35340">
    <property type="entry name" value="PQQ ENZYME REPEAT PROTEIN-RELATED"/>
    <property type="match status" value="1"/>
</dbReference>
<dbReference type="InterPro" id="IPR010262">
    <property type="entry name" value="Arylsulfotransferase_bact"/>
</dbReference>
<reference evidence="3 4" key="1">
    <citation type="submission" date="2019-02" db="EMBL/GenBank/DDBJ databases">
        <title>Deep-cultivation of Planctomycetes and their phenomic and genomic characterization uncovers novel biology.</title>
        <authorList>
            <person name="Wiegand S."/>
            <person name="Jogler M."/>
            <person name="Boedeker C."/>
            <person name="Pinto D."/>
            <person name="Vollmers J."/>
            <person name="Rivas-Marin E."/>
            <person name="Kohn T."/>
            <person name="Peeters S.H."/>
            <person name="Heuer A."/>
            <person name="Rast P."/>
            <person name="Oberbeckmann S."/>
            <person name="Bunk B."/>
            <person name="Jeske O."/>
            <person name="Meyerdierks A."/>
            <person name="Storesund J.E."/>
            <person name="Kallscheuer N."/>
            <person name="Luecker S."/>
            <person name="Lage O.M."/>
            <person name="Pohl T."/>
            <person name="Merkel B.J."/>
            <person name="Hornburger P."/>
            <person name="Mueller R.-W."/>
            <person name="Bruemmer F."/>
            <person name="Labrenz M."/>
            <person name="Spormann A.M."/>
            <person name="Op Den Camp H."/>
            <person name="Overmann J."/>
            <person name="Amann R."/>
            <person name="Jetten M.S.M."/>
            <person name="Mascher T."/>
            <person name="Medema M.H."/>
            <person name="Devos D.P."/>
            <person name="Kaster A.-K."/>
            <person name="Ovreas L."/>
            <person name="Rohde M."/>
            <person name="Galperin M.Y."/>
            <person name="Jogler C."/>
        </authorList>
    </citation>
    <scope>NUCLEOTIDE SEQUENCE [LARGE SCALE GENOMIC DNA]</scope>
    <source>
        <strain evidence="3 4">Poly41</strain>
    </source>
</reference>
<dbReference type="PANTHER" id="PTHR35340:SF5">
    <property type="entry name" value="ASST-DOMAIN-CONTAINING PROTEIN"/>
    <property type="match status" value="1"/>
</dbReference>
<gene>
    <name evidence="3" type="ORF">Poly41_24040</name>
</gene>
<feature type="chain" id="PRO_5023101435" evidence="2">
    <location>
        <begin position="21"/>
        <end position="490"/>
    </location>
</feature>